<feature type="transmembrane region" description="Helical" evidence="2">
    <location>
        <begin position="86"/>
        <end position="103"/>
    </location>
</feature>
<gene>
    <name evidence="4" type="ORF">HUG17_8068</name>
</gene>
<feature type="domain" description="ARF7 effector protein C-terminal" evidence="3">
    <location>
        <begin position="281"/>
        <end position="327"/>
    </location>
</feature>
<comment type="caution">
    <text evidence="4">The sequence shown here is derived from an EMBL/GenBank/DDBJ whole genome shotgun (WGS) entry which is preliminary data.</text>
</comment>
<dbReference type="OrthoDB" id="10383096at2759"/>
<protein>
    <recommendedName>
        <fullName evidence="3">ARF7 effector protein C-terminal domain-containing protein</fullName>
    </recommendedName>
</protein>
<dbReference type="AlphaFoldDB" id="A0A9D4SFR5"/>
<name>A0A9D4SFR5_DERFA</name>
<accession>A0A9D4SFR5</accession>
<keyword evidence="2" id="KW-1133">Transmembrane helix</keyword>
<evidence type="ECO:0000256" key="1">
    <source>
        <dbReference type="SAM" id="MobiDB-lite"/>
    </source>
</evidence>
<feature type="compositionally biased region" description="Low complexity" evidence="1">
    <location>
        <begin position="347"/>
        <end position="360"/>
    </location>
</feature>
<dbReference type="Pfam" id="PF14949">
    <property type="entry name" value="ARF7EP_C"/>
    <property type="match status" value="1"/>
</dbReference>
<evidence type="ECO:0000259" key="3">
    <source>
        <dbReference type="Pfam" id="PF14949"/>
    </source>
</evidence>
<proteinExistence type="predicted"/>
<reference evidence="4" key="1">
    <citation type="submission" date="2020-06" db="EMBL/GenBank/DDBJ databases">
        <authorList>
            <person name="Ji K."/>
            <person name="Li J."/>
        </authorList>
    </citation>
    <scope>NUCLEOTIDE SEQUENCE</scope>
    <source>
        <strain evidence="4">JKM2019</strain>
        <tissue evidence="4">Whole body</tissue>
    </source>
</reference>
<keyword evidence="2" id="KW-0472">Membrane</keyword>
<sequence>MISKLNDRDYARFYGYSIRYRNDAFLFMHQIRKKGWDRKNDNETLESYQQLLKHPEWILFELIYKINQSRLIVTPLNAGDDRKMKLFYIEFLLSILLTIMLKMRALSMHKIHLLLETKKIYADLLKTMKLSEQDFLLQIDKCWLEDYFVKYDKNFELRFNIQGCYMTEEESEFIAEESNALMFGFRSQIHNSSDQELHRFFEMTKQRPKPIREYNGKKHELPQFLFIDSVCNSTPIFYTNDDDFQFEDEDDLALKNTEAFNNDLHRITLSTSPFPKSIHNLFINDKTICDCGRNDCNGCYPTCLKCGEKKCFAICRYNVNYSYYDVFHQAQTINKYDPLYKSKDSMNNNNVNQQQQQQQHRQQEDMMETDDDNSVETPVEQLSQSDSIDDELTILSTVPYGPHNHDNFSSEFPSQSLTGDEVESFFTCSPPTESNKNFHENNNGETNSI</sequence>
<organism evidence="4">
    <name type="scientific">Dermatophagoides farinae</name>
    <name type="common">American house dust mite</name>
    <dbReference type="NCBI Taxonomy" id="6954"/>
    <lineage>
        <taxon>Eukaryota</taxon>
        <taxon>Metazoa</taxon>
        <taxon>Ecdysozoa</taxon>
        <taxon>Arthropoda</taxon>
        <taxon>Chelicerata</taxon>
        <taxon>Arachnida</taxon>
        <taxon>Acari</taxon>
        <taxon>Acariformes</taxon>
        <taxon>Sarcoptiformes</taxon>
        <taxon>Astigmata</taxon>
        <taxon>Psoroptidia</taxon>
        <taxon>Analgoidea</taxon>
        <taxon>Pyroglyphidae</taxon>
        <taxon>Dermatophagoidinae</taxon>
        <taxon>Dermatophagoides</taxon>
    </lineage>
</organism>
<feature type="region of interest" description="Disordered" evidence="1">
    <location>
        <begin position="428"/>
        <end position="449"/>
    </location>
</feature>
<reference evidence="4" key="2">
    <citation type="journal article" date="2021" name="World Allergy Organ. J.">
        <title>Chromosome-level assembly of Dermatophagoides farinae genome and transcriptome reveals two novel allergens Der f 37 and Der f 39.</title>
        <authorList>
            <person name="Chen J."/>
            <person name="Cai Z."/>
            <person name="Fan D."/>
            <person name="Hu J."/>
            <person name="Hou Y."/>
            <person name="He Y."/>
            <person name="Zhang Z."/>
            <person name="Zhao Z."/>
            <person name="Gao P."/>
            <person name="Hu W."/>
            <person name="Sun J."/>
            <person name="Li J."/>
            <person name="Ji K."/>
        </authorList>
    </citation>
    <scope>NUCLEOTIDE SEQUENCE</scope>
    <source>
        <strain evidence="4">JKM2019</strain>
    </source>
</reference>
<dbReference type="InterPro" id="IPR029264">
    <property type="entry name" value="ARF7EP_C"/>
</dbReference>
<feature type="compositionally biased region" description="Acidic residues" evidence="1">
    <location>
        <begin position="365"/>
        <end position="374"/>
    </location>
</feature>
<dbReference type="Proteomes" id="UP000828236">
    <property type="component" value="Unassembled WGS sequence"/>
</dbReference>
<keyword evidence="2" id="KW-0812">Transmembrane</keyword>
<evidence type="ECO:0000313" key="4">
    <source>
        <dbReference type="EMBL" id="KAH7640599.1"/>
    </source>
</evidence>
<evidence type="ECO:0000256" key="2">
    <source>
        <dbReference type="SAM" id="Phobius"/>
    </source>
</evidence>
<dbReference type="EMBL" id="SDOV01000005">
    <property type="protein sequence ID" value="KAH7640599.1"/>
    <property type="molecule type" value="Genomic_DNA"/>
</dbReference>
<feature type="region of interest" description="Disordered" evidence="1">
    <location>
        <begin position="339"/>
        <end position="416"/>
    </location>
</feature>